<accession>A0A1A7VK06</accession>
<proteinExistence type="predicted"/>
<dbReference type="Proteomes" id="UP000182142">
    <property type="component" value="Unassembled WGS sequence"/>
</dbReference>
<feature type="region of interest" description="Disordered" evidence="1">
    <location>
        <begin position="45"/>
        <end position="68"/>
    </location>
</feature>
<gene>
    <name evidence="2" type="ORF">PKNA1_H1_1352150</name>
</gene>
<feature type="compositionally biased region" description="Low complexity" evidence="1">
    <location>
        <begin position="46"/>
        <end position="57"/>
    </location>
</feature>
<organism evidence="2 3">
    <name type="scientific">Plasmodium knowlesi (strain H)</name>
    <dbReference type="NCBI Taxonomy" id="5851"/>
    <lineage>
        <taxon>Eukaryota</taxon>
        <taxon>Sar</taxon>
        <taxon>Alveolata</taxon>
        <taxon>Apicomplexa</taxon>
        <taxon>Aconoidasida</taxon>
        <taxon>Haemosporida</taxon>
        <taxon>Plasmodiidae</taxon>
        <taxon>Plasmodium</taxon>
        <taxon>Plasmodium (Plasmodium)</taxon>
    </lineage>
</organism>
<reference evidence="3" key="1">
    <citation type="submission" date="2016-05" db="EMBL/GenBank/DDBJ databases">
        <authorList>
            <person name="Sharaf H."/>
        </authorList>
    </citation>
    <scope>NUCLEOTIDE SEQUENCE [LARGE SCALE GENOMIC DNA]</scope>
    <source>
        <strain evidence="3">H</strain>
    </source>
</reference>
<dbReference type="AlphaFoldDB" id="A0A1A7VK06"/>
<evidence type="ECO:0000313" key="2">
    <source>
        <dbReference type="EMBL" id="SBO22384.1"/>
    </source>
</evidence>
<dbReference type="EMBL" id="CWHR02000004">
    <property type="protein sequence ID" value="SBO22384.1"/>
    <property type="molecule type" value="Genomic_DNA"/>
</dbReference>
<protein>
    <submittedName>
        <fullName evidence="2">Uncharacterized protein</fullName>
    </submittedName>
</protein>
<evidence type="ECO:0000256" key="1">
    <source>
        <dbReference type="SAM" id="MobiDB-lite"/>
    </source>
</evidence>
<name>A0A1A7VK06_PLAKH</name>
<sequence>MVPRRNGGSSDGAEVDEQELSTAWSEKHFYSNKSVAKAARSNQPTFEFVSSSNSNEENVNRKRKDASHNNVYKVNELRKKMKLFFFFFFCLPNKNETFSPFLREKEFNVVMRRLRGGKQHTASSIGRSIAPQAGRSK</sequence>
<feature type="region of interest" description="Disordered" evidence="1">
    <location>
        <begin position="1"/>
        <end position="20"/>
    </location>
</feature>
<evidence type="ECO:0000313" key="3">
    <source>
        <dbReference type="Proteomes" id="UP000182142"/>
    </source>
</evidence>